<comment type="function">
    <text evidence="16">Catalyzes the phosphorylation of pantothenate (Pan), the first step in CoA biosynthesis.</text>
</comment>
<feature type="binding site" evidence="16">
    <location>
        <begin position="106"/>
        <end position="109"/>
    </location>
    <ligand>
        <name>substrate</name>
    </ligand>
</feature>
<evidence type="ECO:0000256" key="3">
    <source>
        <dbReference type="ARBA" id="ARBA00004496"/>
    </source>
</evidence>
<accession>A0A556QR27</accession>
<dbReference type="PANTHER" id="PTHR34265:SF1">
    <property type="entry name" value="TYPE III PANTOTHENATE KINASE"/>
    <property type="match status" value="1"/>
</dbReference>
<organism evidence="17 18">
    <name type="scientific">Rariglobus hedericola</name>
    <dbReference type="NCBI Taxonomy" id="2597822"/>
    <lineage>
        <taxon>Bacteria</taxon>
        <taxon>Pseudomonadati</taxon>
        <taxon>Verrucomicrobiota</taxon>
        <taxon>Opitutia</taxon>
        <taxon>Opitutales</taxon>
        <taxon>Opitutaceae</taxon>
        <taxon>Rariglobus</taxon>
    </lineage>
</organism>
<evidence type="ECO:0000313" key="17">
    <source>
        <dbReference type="EMBL" id="TSJ79094.1"/>
    </source>
</evidence>
<dbReference type="SUPFAM" id="SSF53067">
    <property type="entry name" value="Actin-like ATPase domain"/>
    <property type="match status" value="2"/>
</dbReference>
<comment type="cofactor">
    <cofactor evidence="2">
        <name>K(+)</name>
        <dbReference type="ChEBI" id="CHEBI:29103"/>
    </cofactor>
</comment>
<evidence type="ECO:0000256" key="7">
    <source>
        <dbReference type="ARBA" id="ARBA00022490"/>
    </source>
</evidence>
<keyword evidence="8 16" id="KW-0808">Transferase</keyword>
<sequence length="259" mass="27454">MPLLCIDIGNTHTHYGVVNPDGSVREQGVVVTTFLDDPQEGLPARLNALFRAPSQIEGIAFCSVVPVLNRRLRDVLAAATTLPVFQLTHECQLGVAITYPKPAEIGQDRLANAAAAHALGGSPAIVIDSGTAVTFDIITQKGGYEGGIIAPGLELTRRYLHERTAQLPLLDDSLEIKGMIGKSTSEAMRIGTVVGFPGLIQALLDGVLAELTGRGEKPPHIFITGGNAAFLQSRLRQPVSMVPDLTLIGLAAARRLNTI</sequence>
<feature type="binding site" evidence="16">
    <location>
        <position position="131"/>
    </location>
    <ligand>
        <name>ATP</name>
        <dbReference type="ChEBI" id="CHEBI:30616"/>
    </ligand>
</feature>
<dbReference type="InterPro" id="IPR004619">
    <property type="entry name" value="Type_III_PanK"/>
</dbReference>
<dbReference type="GO" id="GO:0046872">
    <property type="term" value="F:metal ion binding"/>
    <property type="evidence" value="ECO:0007669"/>
    <property type="project" value="UniProtKB-KW"/>
</dbReference>
<evidence type="ECO:0000256" key="8">
    <source>
        <dbReference type="ARBA" id="ARBA00022679"/>
    </source>
</evidence>
<dbReference type="Proteomes" id="UP000315648">
    <property type="component" value="Unassembled WGS sequence"/>
</dbReference>
<comment type="catalytic activity">
    <reaction evidence="1 16">
        <text>(R)-pantothenate + ATP = (R)-4'-phosphopantothenate + ADP + H(+)</text>
        <dbReference type="Rhea" id="RHEA:16373"/>
        <dbReference type="ChEBI" id="CHEBI:10986"/>
        <dbReference type="ChEBI" id="CHEBI:15378"/>
        <dbReference type="ChEBI" id="CHEBI:29032"/>
        <dbReference type="ChEBI" id="CHEBI:30616"/>
        <dbReference type="ChEBI" id="CHEBI:456216"/>
        <dbReference type="EC" id="2.7.1.33"/>
    </reaction>
</comment>
<feature type="active site" description="Proton acceptor" evidence="16">
    <location>
        <position position="108"/>
    </location>
</feature>
<comment type="subunit">
    <text evidence="5 16">Homodimer.</text>
</comment>
<feature type="binding site" evidence="16">
    <location>
        <position position="128"/>
    </location>
    <ligand>
        <name>K(+)</name>
        <dbReference type="ChEBI" id="CHEBI:29103"/>
    </ligand>
</feature>
<keyword evidence="18" id="KW-1185">Reference proteome</keyword>
<dbReference type="Pfam" id="PF03309">
    <property type="entry name" value="Pan_kinase"/>
    <property type="match status" value="1"/>
</dbReference>
<comment type="subcellular location">
    <subcellularLocation>
        <location evidence="3 16">Cytoplasm</location>
    </subcellularLocation>
</comment>
<evidence type="ECO:0000256" key="4">
    <source>
        <dbReference type="ARBA" id="ARBA00005225"/>
    </source>
</evidence>
<reference evidence="17 18" key="1">
    <citation type="submission" date="2019-07" db="EMBL/GenBank/DDBJ databases">
        <title>Description of 53C-WASEF.</title>
        <authorList>
            <person name="Pitt A."/>
            <person name="Hahn M.W."/>
        </authorList>
    </citation>
    <scope>NUCLEOTIDE SEQUENCE [LARGE SCALE GENOMIC DNA]</scope>
    <source>
        <strain evidence="17 18">53C-WASEF</strain>
    </source>
</reference>
<dbReference type="UniPathway" id="UPA00241">
    <property type="reaction ID" value="UER00352"/>
</dbReference>
<evidence type="ECO:0000256" key="16">
    <source>
        <dbReference type="HAMAP-Rule" id="MF_01274"/>
    </source>
</evidence>
<keyword evidence="11 16" id="KW-0067">ATP-binding</keyword>
<dbReference type="EC" id="2.7.1.33" evidence="6 16"/>
<evidence type="ECO:0000256" key="2">
    <source>
        <dbReference type="ARBA" id="ARBA00001958"/>
    </source>
</evidence>
<evidence type="ECO:0000256" key="9">
    <source>
        <dbReference type="ARBA" id="ARBA00022741"/>
    </source>
</evidence>
<evidence type="ECO:0000256" key="1">
    <source>
        <dbReference type="ARBA" id="ARBA00001206"/>
    </source>
</evidence>
<dbReference type="EMBL" id="VMBG01000001">
    <property type="protein sequence ID" value="TSJ79094.1"/>
    <property type="molecule type" value="Genomic_DNA"/>
</dbReference>
<feature type="binding site" evidence="16">
    <location>
        <position position="184"/>
    </location>
    <ligand>
        <name>substrate</name>
    </ligand>
</feature>
<keyword evidence="13 16" id="KW-0173">Coenzyme A biosynthesis</keyword>
<evidence type="ECO:0000256" key="5">
    <source>
        <dbReference type="ARBA" id="ARBA00011738"/>
    </source>
</evidence>
<dbReference type="NCBIfam" id="TIGR00671">
    <property type="entry name" value="baf"/>
    <property type="match status" value="1"/>
</dbReference>
<name>A0A556QR27_9BACT</name>
<evidence type="ECO:0000256" key="10">
    <source>
        <dbReference type="ARBA" id="ARBA00022777"/>
    </source>
</evidence>
<keyword evidence="9 16" id="KW-0547">Nucleotide-binding</keyword>
<dbReference type="HAMAP" id="MF_01274">
    <property type="entry name" value="Pantothen_kinase_3"/>
    <property type="match status" value="1"/>
</dbReference>
<feature type="binding site" evidence="16">
    <location>
        <position position="99"/>
    </location>
    <ligand>
        <name>substrate</name>
    </ligand>
</feature>
<evidence type="ECO:0000256" key="15">
    <source>
        <dbReference type="ARBA" id="ARBA00040883"/>
    </source>
</evidence>
<evidence type="ECO:0000256" key="13">
    <source>
        <dbReference type="ARBA" id="ARBA00022993"/>
    </source>
</evidence>
<evidence type="ECO:0000256" key="6">
    <source>
        <dbReference type="ARBA" id="ARBA00012102"/>
    </source>
</evidence>
<dbReference type="OrthoDB" id="9804707at2"/>
<dbReference type="GO" id="GO:0015937">
    <property type="term" value="P:coenzyme A biosynthetic process"/>
    <property type="evidence" value="ECO:0007669"/>
    <property type="project" value="UniProtKB-UniRule"/>
</dbReference>
<evidence type="ECO:0000256" key="14">
    <source>
        <dbReference type="ARBA" id="ARBA00038036"/>
    </source>
</evidence>
<dbReference type="GO" id="GO:0004594">
    <property type="term" value="F:pantothenate kinase activity"/>
    <property type="evidence" value="ECO:0007669"/>
    <property type="project" value="UniProtKB-UniRule"/>
</dbReference>
<keyword evidence="12 16" id="KW-0630">Potassium</keyword>
<comment type="caution">
    <text evidence="17">The sequence shown here is derived from an EMBL/GenBank/DDBJ whole genome shotgun (WGS) entry which is preliminary data.</text>
</comment>
<dbReference type="GO" id="GO:0005737">
    <property type="term" value="C:cytoplasm"/>
    <property type="evidence" value="ECO:0007669"/>
    <property type="project" value="UniProtKB-SubCell"/>
</dbReference>
<dbReference type="RefSeq" id="WP_144229437.1">
    <property type="nucleotide sequence ID" value="NZ_CBCRVV010000005.1"/>
</dbReference>
<keyword evidence="7 16" id="KW-0963">Cytoplasm</keyword>
<dbReference type="PANTHER" id="PTHR34265">
    <property type="entry name" value="TYPE III PANTOTHENATE KINASE"/>
    <property type="match status" value="1"/>
</dbReference>
<comment type="pathway">
    <text evidence="4 16">Cofactor biosynthesis; coenzyme A biosynthesis; CoA from (R)-pantothenate: step 1/5.</text>
</comment>
<dbReference type="CDD" id="cd24015">
    <property type="entry name" value="ASKHA_NBD_PanK-III"/>
    <property type="match status" value="1"/>
</dbReference>
<comment type="similarity">
    <text evidence="14 16">Belongs to the type III pantothenate kinase family.</text>
</comment>
<evidence type="ECO:0000313" key="18">
    <source>
        <dbReference type="Proteomes" id="UP000315648"/>
    </source>
</evidence>
<protein>
    <recommendedName>
        <fullName evidence="15 16">Type III pantothenate kinase</fullName>
        <ecNumber evidence="6 16">2.7.1.33</ecNumber>
    </recommendedName>
    <alternativeName>
        <fullName evidence="16">PanK-III</fullName>
    </alternativeName>
    <alternativeName>
        <fullName evidence="16">Pantothenic acid kinase</fullName>
    </alternativeName>
</protein>
<evidence type="ECO:0000256" key="12">
    <source>
        <dbReference type="ARBA" id="ARBA00022958"/>
    </source>
</evidence>
<evidence type="ECO:0000256" key="11">
    <source>
        <dbReference type="ARBA" id="ARBA00022840"/>
    </source>
</evidence>
<dbReference type="GO" id="GO:0005524">
    <property type="term" value="F:ATP binding"/>
    <property type="evidence" value="ECO:0007669"/>
    <property type="project" value="UniProtKB-UniRule"/>
</dbReference>
<dbReference type="AlphaFoldDB" id="A0A556QR27"/>
<keyword evidence="16" id="KW-0479">Metal-binding</keyword>
<proteinExistence type="inferred from homology"/>
<feature type="binding site" evidence="16">
    <location>
        <begin position="7"/>
        <end position="14"/>
    </location>
    <ligand>
        <name>ATP</name>
        <dbReference type="ChEBI" id="CHEBI:30616"/>
    </ligand>
</feature>
<dbReference type="Gene3D" id="3.30.420.40">
    <property type="match status" value="2"/>
</dbReference>
<gene>
    <name evidence="16" type="primary">coaX</name>
    <name evidence="17" type="ORF">FPL22_07325</name>
</gene>
<keyword evidence="10 16" id="KW-0418">Kinase</keyword>
<dbReference type="InterPro" id="IPR043129">
    <property type="entry name" value="ATPase_NBD"/>
</dbReference>
<comment type="cofactor">
    <cofactor evidence="16">
        <name>NH4(+)</name>
        <dbReference type="ChEBI" id="CHEBI:28938"/>
    </cofactor>
    <cofactor evidence="16">
        <name>K(+)</name>
        <dbReference type="ChEBI" id="CHEBI:29103"/>
    </cofactor>
    <text evidence="16">A monovalent cation. Ammonium or potassium.</text>
</comment>